<dbReference type="GO" id="GO:0000978">
    <property type="term" value="F:RNA polymerase II cis-regulatory region sequence-specific DNA binding"/>
    <property type="evidence" value="ECO:0007669"/>
    <property type="project" value="TreeGrafter"/>
</dbReference>
<comment type="similarity">
    <text evidence="2">Belongs to the NK-2 homeobox family.</text>
</comment>
<reference evidence="10" key="1">
    <citation type="submission" date="1998-03" db="EMBL/GenBank/DDBJ databases">
        <title>Ciona Savignyi Nk2 related gene.</title>
        <authorList>
            <person name="Satou Y."/>
            <person name="Satoh N."/>
        </authorList>
    </citation>
    <scope>NUCLEOTIDE SEQUENCE</scope>
</reference>
<dbReference type="InterPro" id="IPR017970">
    <property type="entry name" value="Homeobox_CS"/>
</dbReference>
<dbReference type="GO" id="GO:0005634">
    <property type="term" value="C:nucleus"/>
    <property type="evidence" value="ECO:0007669"/>
    <property type="project" value="UniProtKB-SubCell"/>
</dbReference>
<dbReference type="InterPro" id="IPR020479">
    <property type="entry name" value="HD_metazoa"/>
</dbReference>
<dbReference type="PANTHER" id="PTHR24340">
    <property type="entry name" value="HOMEOBOX PROTEIN NKX"/>
    <property type="match status" value="1"/>
</dbReference>
<organism evidence="10">
    <name type="scientific">Ciona savignyi</name>
    <name type="common">Pacific transparent sea squirt</name>
    <dbReference type="NCBI Taxonomy" id="51511"/>
    <lineage>
        <taxon>Eukaryota</taxon>
        <taxon>Metazoa</taxon>
        <taxon>Chordata</taxon>
        <taxon>Tunicata</taxon>
        <taxon>Ascidiacea</taxon>
        <taxon>Phlebobranchia</taxon>
        <taxon>Cionidae</taxon>
        <taxon>Ciona</taxon>
    </lineage>
</organism>
<evidence type="ECO:0000259" key="9">
    <source>
        <dbReference type="PROSITE" id="PS50071"/>
    </source>
</evidence>
<comment type="subcellular location">
    <subcellularLocation>
        <location evidence="1 6 7">Nucleus</location>
    </subcellularLocation>
</comment>
<dbReference type="PRINTS" id="PR00024">
    <property type="entry name" value="HOMEOBOX"/>
</dbReference>
<accession>O61286</accession>
<feature type="compositionally biased region" description="Basic and acidic residues" evidence="8">
    <location>
        <begin position="324"/>
        <end position="341"/>
    </location>
</feature>
<dbReference type="PROSITE" id="PS00027">
    <property type="entry name" value="HOMEOBOX_1"/>
    <property type="match status" value="1"/>
</dbReference>
<dbReference type="SMART" id="SM00389">
    <property type="entry name" value="HOX"/>
    <property type="match status" value="1"/>
</dbReference>
<dbReference type="Pfam" id="PF00046">
    <property type="entry name" value="Homeodomain"/>
    <property type="match status" value="1"/>
</dbReference>
<dbReference type="FunFam" id="1.10.10.60:FF:000078">
    <property type="entry name" value="NK2 homeobox 3"/>
    <property type="match status" value="1"/>
</dbReference>
<feature type="compositionally biased region" description="Low complexity" evidence="8">
    <location>
        <begin position="247"/>
        <end position="256"/>
    </location>
</feature>
<evidence type="ECO:0000256" key="3">
    <source>
        <dbReference type="ARBA" id="ARBA00023125"/>
    </source>
</evidence>
<feature type="compositionally biased region" description="Polar residues" evidence="8">
    <location>
        <begin position="176"/>
        <end position="202"/>
    </location>
</feature>
<gene>
    <name evidence="10" type="primary">CsNkx</name>
</gene>
<name>O61286_CIOSA</name>
<feature type="region of interest" description="Disordered" evidence="8">
    <location>
        <begin position="175"/>
        <end position="202"/>
    </location>
</feature>
<dbReference type="SUPFAM" id="SSF46689">
    <property type="entry name" value="Homeodomain-like"/>
    <property type="match status" value="1"/>
</dbReference>
<protein>
    <submittedName>
        <fullName evidence="10">CsNKX</fullName>
    </submittedName>
</protein>
<dbReference type="PANTHER" id="PTHR24340:SF111">
    <property type="entry name" value="HOMEOBOX DOMAIN-CONTAINING PROTEIN"/>
    <property type="match status" value="1"/>
</dbReference>
<dbReference type="Gene3D" id="1.10.10.60">
    <property type="entry name" value="Homeodomain-like"/>
    <property type="match status" value="1"/>
</dbReference>
<dbReference type="EMBL" id="AB012666">
    <property type="protein sequence ID" value="BAA25399.1"/>
    <property type="molecule type" value="mRNA"/>
</dbReference>
<feature type="domain" description="Homeobox" evidence="9">
    <location>
        <begin position="368"/>
        <end position="428"/>
    </location>
</feature>
<evidence type="ECO:0000256" key="2">
    <source>
        <dbReference type="ARBA" id="ARBA00005661"/>
    </source>
</evidence>
<keyword evidence="5 6" id="KW-0539">Nucleus</keyword>
<dbReference type="PROSITE" id="PS50071">
    <property type="entry name" value="HOMEOBOX_2"/>
    <property type="match status" value="1"/>
</dbReference>
<dbReference type="AlphaFoldDB" id="O61286"/>
<dbReference type="InterPro" id="IPR009057">
    <property type="entry name" value="Homeodomain-like_sf"/>
</dbReference>
<feature type="compositionally biased region" description="Polar residues" evidence="8">
    <location>
        <begin position="342"/>
        <end position="351"/>
    </location>
</feature>
<sequence length="595" mass="65134">MMIPSPVGSTPFSVKDILNLERHQMTCSDDDRASMLYQAPCGGKNEELAMQSIYQMNNMEAGQGNGEIIKPRDGKGNKHHPNTMDTNNMAAPDPHFVIYSQSEKYSKDVGEVNYTGPANTSEAAASNLLHFSQNFQQHSYSDGRALANVAPFDMPRYGSDYFPSPNYTGYNLPFENPSSTEDPRSTLHSQTFPKPNNNAVTSASHMAPSEARGNFYQSPNHFDTVREAQENGEDFYSKTESPFPAYSQASSQSDQQPLPSFDRSTEKMYTEQRSADAGNQIFESSGSDPLVVDFPSPSGSPSKLPEDGSCFTDESLPRPFSGVDIRHDDSVAQVTDSEKSDAVSTCSTSPGESEKKKLEEDGLKSRHRTRRKPRVLFSQAQVFELERRFKQQRYLSAPEREHLAQMLKLTSTQVKIWFQNRRYKCKRMRQDKTLELASIGAPRRVAVPVLVRDGKSCLGGPGQVPHNSAPYNVTVTRYHNYPGSYSSCGYNTYPHNAPGYGPSAAAAAAVAGAAAAAYGNAATNGYNSFGPNMGGGQPGPTPYPTPGLHQQHPPPMAMGNSPFQSSSVPPGHHVTQGGLHHHAPTDYMYKLGLCT</sequence>
<evidence type="ECO:0000256" key="6">
    <source>
        <dbReference type="PROSITE-ProRule" id="PRU00108"/>
    </source>
</evidence>
<dbReference type="InterPro" id="IPR050394">
    <property type="entry name" value="Homeobox_NK-like"/>
</dbReference>
<dbReference type="CDD" id="cd00086">
    <property type="entry name" value="homeodomain"/>
    <property type="match status" value="1"/>
</dbReference>
<evidence type="ECO:0000256" key="5">
    <source>
        <dbReference type="ARBA" id="ARBA00023242"/>
    </source>
</evidence>
<feature type="compositionally biased region" description="Basic and acidic residues" evidence="8">
    <location>
        <begin position="352"/>
        <end position="364"/>
    </location>
</feature>
<feature type="region of interest" description="Disordered" evidence="8">
    <location>
        <begin position="532"/>
        <end position="581"/>
    </location>
</feature>
<dbReference type="InterPro" id="IPR001356">
    <property type="entry name" value="HD"/>
</dbReference>
<keyword evidence="3 6" id="KW-0238">DNA-binding</keyword>
<evidence type="ECO:0000313" key="10">
    <source>
        <dbReference type="EMBL" id="BAA25399.1"/>
    </source>
</evidence>
<dbReference type="GO" id="GO:0030154">
    <property type="term" value="P:cell differentiation"/>
    <property type="evidence" value="ECO:0007669"/>
    <property type="project" value="TreeGrafter"/>
</dbReference>
<evidence type="ECO:0000256" key="7">
    <source>
        <dbReference type="RuleBase" id="RU000682"/>
    </source>
</evidence>
<evidence type="ECO:0000256" key="4">
    <source>
        <dbReference type="ARBA" id="ARBA00023155"/>
    </source>
</evidence>
<evidence type="ECO:0000256" key="1">
    <source>
        <dbReference type="ARBA" id="ARBA00004123"/>
    </source>
</evidence>
<dbReference type="GO" id="GO:0000981">
    <property type="term" value="F:DNA-binding transcription factor activity, RNA polymerase II-specific"/>
    <property type="evidence" value="ECO:0007669"/>
    <property type="project" value="InterPro"/>
</dbReference>
<evidence type="ECO:0000256" key="8">
    <source>
        <dbReference type="SAM" id="MobiDB-lite"/>
    </source>
</evidence>
<feature type="region of interest" description="Disordered" evidence="8">
    <location>
        <begin position="235"/>
        <end position="370"/>
    </location>
</feature>
<keyword evidence="4 6" id="KW-0371">Homeobox</keyword>
<proteinExistence type="evidence at transcript level"/>
<feature type="compositionally biased region" description="Basic and acidic residues" evidence="8">
    <location>
        <begin position="263"/>
        <end position="274"/>
    </location>
</feature>
<feature type="DNA-binding region" description="Homeobox" evidence="6">
    <location>
        <begin position="370"/>
        <end position="429"/>
    </location>
</feature>